<evidence type="ECO:0000256" key="6">
    <source>
        <dbReference type="SAM" id="MobiDB-lite"/>
    </source>
</evidence>
<dbReference type="InterPro" id="IPR008271">
    <property type="entry name" value="Ser/Thr_kinase_AS"/>
</dbReference>
<reference evidence="8" key="1">
    <citation type="submission" date="2019-03" db="EMBL/GenBank/DDBJ databases">
        <title>Improved annotation for the trematode Fasciola hepatica.</title>
        <authorList>
            <person name="Choi Y.-J."/>
            <person name="Martin J."/>
            <person name="Mitreva M."/>
        </authorList>
    </citation>
    <scope>NUCLEOTIDE SEQUENCE [LARGE SCALE GENOMIC DNA]</scope>
</reference>
<dbReference type="PROSITE" id="PS50011">
    <property type="entry name" value="PROTEIN_KINASE_DOM"/>
    <property type="match status" value="1"/>
</dbReference>
<dbReference type="SMART" id="SM00220">
    <property type="entry name" value="S_TKc"/>
    <property type="match status" value="1"/>
</dbReference>
<keyword evidence="5" id="KW-0067">ATP-binding</keyword>
<evidence type="ECO:0000256" key="5">
    <source>
        <dbReference type="ARBA" id="ARBA00022840"/>
    </source>
</evidence>
<proteinExistence type="predicted"/>
<evidence type="ECO:0000256" key="4">
    <source>
        <dbReference type="ARBA" id="ARBA00022777"/>
    </source>
</evidence>
<dbReference type="EMBL" id="JXXN02002072">
    <property type="protein sequence ID" value="THD23576.1"/>
    <property type="molecule type" value="Genomic_DNA"/>
</dbReference>
<organism evidence="8 9">
    <name type="scientific">Fasciola hepatica</name>
    <name type="common">Liver fluke</name>
    <dbReference type="NCBI Taxonomy" id="6192"/>
    <lineage>
        <taxon>Eukaryota</taxon>
        <taxon>Metazoa</taxon>
        <taxon>Spiralia</taxon>
        <taxon>Lophotrochozoa</taxon>
        <taxon>Platyhelminthes</taxon>
        <taxon>Trematoda</taxon>
        <taxon>Digenea</taxon>
        <taxon>Plagiorchiida</taxon>
        <taxon>Echinostomata</taxon>
        <taxon>Echinostomatoidea</taxon>
        <taxon>Fasciolidae</taxon>
        <taxon>Fasciola</taxon>
    </lineage>
</organism>
<dbReference type="AlphaFoldDB" id="A0A4E0R955"/>
<accession>A0A4E0R955</accession>
<dbReference type="GO" id="GO:0005524">
    <property type="term" value="F:ATP binding"/>
    <property type="evidence" value="ECO:0007669"/>
    <property type="project" value="UniProtKB-KW"/>
</dbReference>
<dbReference type="PANTHER" id="PTHR24342">
    <property type="entry name" value="SERINE/THREONINE-PROTEIN KINASE 17"/>
    <property type="match status" value="1"/>
</dbReference>
<evidence type="ECO:0000256" key="3">
    <source>
        <dbReference type="ARBA" id="ARBA00022741"/>
    </source>
</evidence>
<dbReference type="PROSITE" id="PS00108">
    <property type="entry name" value="PROTEIN_KINASE_ST"/>
    <property type="match status" value="1"/>
</dbReference>
<dbReference type="Gene3D" id="1.10.510.10">
    <property type="entry name" value="Transferase(Phosphotransferase) domain 1"/>
    <property type="match status" value="1"/>
</dbReference>
<feature type="region of interest" description="Disordered" evidence="6">
    <location>
        <begin position="736"/>
        <end position="758"/>
    </location>
</feature>
<dbReference type="PANTHER" id="PTHR24342:SF14">
    <property type="entry name" value="DEATH-ASSOCIATED PROTEIN KINASE DAPK-1"/>
    <property type="match status" value="1"/>
</dbReference>
<gene>
    <name evidence="8" type="ORF">D915_005826</name>
</gene>
<evidence type="ECO:0000256" key="2">
    <source>
        <dbReference type="ARBA" id="ARBA00022679"/>
    </source>
</evidence>
<keyword evidence="3" id="KW-0547">Nucleotide-binding</keyword>
<evidence type="ECO:0000313" key="9">
    <source>
        <dbReference type="Proteomes" id="UP000230066"/>
    </source>
</evidence>
<protein>
    <submittedName>
        <fullName evidence="8">Serine/threonine-protein kinase 17A</fullName>
    </submittedName>
</protein>
<keyword evidence="4 8" id="KW-0418">Kinase</keyword>
<dbReference type="GO" id="GO:0043065">
    <property type="term" value="P:positive regulation of apoptotic process"/>
    <property type="evidence" value="ECO:0007669"/>
    <property type="project" value="TreeGrafter"/>
</dbReference>
<dbReference type="GO" id="GO:0005634">
    <property type="term" value="C:nucleus"/>
    <property type="evidence" value="ECO:0007669"/>
    <property type="project" value="TreeGrafter"/>
</dbReference>
<keyword evidence="1" id="KW-0723">Serine/threonine-protein kinase</keyword>
<dbReference type="InterPro" id="IPR000719">
    <property type="entry name" value="Prot_kinase_dom"/>
</dbReference>
<comment type="caution">
    <text evidence="8">The sequence shown here is derived from an EMBL/GenBank/DDBJ whole genome shotgun (WGS) entry which is preliminary data.</text>
</comment>
<dbReference type="SUPFAM" id="SSF56112">
    <property type="entry name" value="Protein kinase-like (PK-like)"/>
    <property type="match status" value="1"/>
</dbReference>
<name>A0A4E0R955_FASHE</name>
<sequence>MPLLRKQWESENGDRLFLRLSKHVHNTKSNSCWRSLYSFEKEPIGRGFAGKVYKIKPKTDESYTSTECPPGGSTASCAGDDFAATYYACKAIRRWRCGKDTMNRIKRELKALYRLQMNSDKNSLLSRCQESASLNELKSELQHSPLLPSPPKSASPRLVAFHEDEMEVAIVMEFANGGSLYDLCKEVYETPRFSFRAAGCHEYGIYPRTRLASPKFNKAENCPPCGDTPPWSSNVLVYRKMTESDVKDANLPECYVIQVVRKLISAILYMHTHLRMVHLDIKAENVMLREPYPSTDVFLTDFGLATELSDDKQHRELAGTPDYAAPEIINYDPISFATDMWSMGVLTYFLLTGVSPFLAEEKEITMQNVTHGPINFPNELFSARSPEALQFVQGLLIRKPNARLTAEQCLQHPWLRNIHDSAIDLASCSPCSDADTFTSFSDEINVFADSEHSDHELKSPQKFTCHGWSKRHDKSITPRLQPTVQSDDDVTQWSAWNRGYFADVVVQAKGTDRLTIIQCNQMTRSSCSSSLRPNFLWVEGFRKLLHRNNLNLVLLHMPESSLHHVYLRETTRAGEVADQTMTMSTSVPTSREPRTPWVVTGCAMAKRRNPSLPSSTEKQRTYCVEVHMKFTIPTTQQLALATEHACSTLIYIPGSNSSILGRNSYSLFRGLDNESQPIRSNSGLLCSNRMSASLDCLYLASLSSLLSPSHTSIDSSQSHQSKLNRSELCLLGTEQTQSFDGPSRENSSNSRSKYHSWSPSNTANVNFCHLVRSFRETLTRAARFFSTPVAWPLFNLHKSRNTRT</sequence>
<keyword evidence="2" id="KW-0808">Transferase</keyword>
<evidence type="ECO:0000256" key="1">
    <source>
        <dbReference type="ARBA" id="ARBA00022527"/>
    </source>
</evidence>
<evidence type="ECO:0000313" key="8">
    <source>
        <dbReference type="EMBL" id="THD23576.1"/>
    </source>
</evidence>
<keyword evidence="9" id="KW-1185">Reference proteome</keyword>
<feature type="domain" description="Protein kinase" evidence="7">
    <location>
        <begin position="38"/>
        <end position="415"/>
    </location>
</feature>
<dbReference type="Proteomes" id="UP000230066">
    <property type="component" value="Unassembled WGS sequence"/>
</dbReference>
<dbReference type="GO" id="GO:0004674">
    <property type="term" value="F:protein serine/threonine kinase activity"/>
    <property type="evidence" value="ECO:0007669"/>
    <property type="project" value="UniProtKB-KW"/>
</dbReference>
<dbReference type="Pfam" id="PF00069">
    <property type="entry name" value="Pkinase"/>
    <property type="match status" value="1"/>
</dbReference>
<dbReference type="InterPro" id="IPR011009">
    <property type="entry name" value="Kinase-like_dom_sf"/>
</dbReference>
<dbReference type="GO" id="GO:0035556">
    <property type="term" value="P:intracellular signal transduction"/>
    <property type="evidence" value="ECO:0007669"/>
    <property type="project" value="TreeGrafter"/>
</dbReference>
<evidence type="ECO:0000259" key="7">
    <source>
        <dbReference type="PROSITE" id="PS50011"/>
    </source>
</evidence>